<evidence type="ECO:0000256" key="1">
    <source>
        <dbReference type="SAM" id="Coils"/>
    </source>
</evidence>
<feature type="coiled-coil region" evidence="1">
    <location>
        <begin position="43"/>
        <end position="92"/>
    </location>
</feature>
<reference evidence="3" key="1">
    <citation type="journal article" date="2019" name="Int. J. Syst. Evol. Microbiol.">
        <title>The Global Catalogue of Microorganisms (GCM) 10K type strain sequencing project: providing services to taxonomists for standard genome sequencing and annotation.</title>
        <authorList>
            <consortium name="The Broad Institute Genomics Platform"/>
            <consortium name="The Broad Institute Genome Sequencing Center for Infectious Disease"/>
            <person name="Wu L."/>
            <person name="Ma J."/>
        </authorList>
    </citation>
    <scope>NUCLEOTIDE SEQUENCE [LARGE SCALE GENOMIC DNA]</scope>
    <source>
        <strain evidence="3">JCM 13378</strain>
    </source>
</reference>
<dbReference type="RefSeq" id="WP_343840779.1">
    <property type="nucleotide sequence ID" value="NZ_BAAAEI010000002.1"/>
</dbReference>
<gene>
    <name evidence="2" type="ORF">GCM10009092_02440</name>
</gene>
<name>A0ABP3GBG6_9ALTE</name>
<comment type="caution">
    <text evidence="2">The sequence shown here is derived from an EMBL/GenBank/DDBJ whole genome shotgun (WGS) entry which is preliminary data.</text>
</comment>
<dbReference type="Proteomes" id="UP001501757">
    <property type="component" value="Unassembled WGS sequence"/>
</dbReference>
<sequence length="484" mass="55743">MNKALIGESHYTKSVRNLVKKVHDQSPIKDSLYEQAADYFASAEVQKEQLANLKQQLSDSKELKNSRTEKRLKDAQDKLKSFQKNSEESRLQRYKDLQQVCEQILELTDGANKEETARNFARLLGTLLLTTQTEHRKVAAFNQKTKHLYKAVLCLLLLDAMLEDKQISNPYVLQHYSNRIQQPKDKDDAARCPFRLYVKIPLLMTALLQDIGQYHHDVQAILKGPDGDEDEFRTLEKDERQQMLKLSYQYTVNYLKDGIGCGSYVGNSRQERDQFNETEKDKLKFVMTMIKSSLDPQQSIGNLLKVPQVYSSVVMSTKRGQAYDTLPKATLVLEKAAEKDALNAKAVQCFIKVVGHFPQGFGVTYIPKDSDRRDLDRYEYAIVNGLYPANPSVPICRSATKNLAFTGFGQDLLISQENNLYYPKARKKLEVMSKERLLEILSKLVSNFEERKELDLIPNSWHPYTFFSYAKHQNLWNKTTRIAN</sequence>
<accession>A0ABP3GBG6</accession>
<protein>
    <submittedName>
        <fullName evidence="2">Uncharacterized protein</fullName>
    </submittedName>
</protein>
<organism evidence="2 3">
    <name type="scientific">Bowmanella denitrificans</name>
    <dbReference type="NCBI Taxonomy" id="366582"/>
    <lineage>
        <taxon>Bacteria</taxon>
        <taxon>Pseudomonadati</taxon>
        <taxon>Pseudomonadota</taxon>
        <taxon>Gammaproteobacteria</taxon>
        <taxon>Alteromonadales</taxon>
        <taxon>Alteromonadaceae</taxon>
        <taxon>Bowmanella</taxon>
    </lineage>
</organism>
<dbReference type="EMBL" id="BAAAEI010000002">
    <property type="protein sequence ID" value="GAA0341445.1"/>
    <property type="molecule type" value="Genomic_DNA"/>
</dbReference>
<keyword evidence="3" id="KW-1185">Reference proteome</keyword>
<evidence type="ECO:0000313" key="3">
    <source>
        <dbReference type="Proteomes" id="UP001501757"/>
    </source>
</evidence>
<keyword evidence="1" id="KW-0175">Coiled coil</keyword>
<proteinExistence type="predicted"/>
<evidence type="ECO:0000313" key="2">
    <source>
        <dbReference type="EMBL" id="GAA0341445.1"/>
    </source>
</evidence>